<evidence type="ECO:0000313" key="1">
    <source>
        <dbReference type="EMBL" id="AXF85369.1"/>
    </source>
</evidence>
<proteinExistence type="predicted"/>
<gene>
    <name evidence="1" type="ORF">DTO96_101099</name>
</gene>
<evidence type="ECO:0000313" key="2">
    <source>
        <dbReference type="Proteomes" id="UP000252182"/>
    </source>
</evidence>
<sequence length="462" mass="53022">MGEDLKAMTDLFEKLSMYHLAQQEMEKSQVNGFNIFTILRKPGEEVALHSRFLAELLSPKGSHGKGDVFQKLFIEQVINNAIGTEEDDWQRSPISTDSSFSCYYENSDDVDGRIDLVLRRNDCAVVIENKIYASDQKSQLKRYFEAAKVWVGDEAKVYVVYLNLYGEDVSDNGRGGLANKDYGIITYETDIKNWLESCAKEAFDVPHLRETIVQYKRLVERLTGQTLSARYKMKVKELLKQGNNFKLAVEVSKTLKGIQLDTQMAIWRELKESLKNKSFTFNYVGSTFEEKEKNSAEVFEKKFVKKYYDLRSATRHYGLECRLGDFQNEFGIHFYIELGHRLYFGFAVSKGKVRGKHATNEKLKTLCSEVSGLFELTQGDKGEPMWWLGGKIGIPKRMINMKTIDAEGSHFTDLVNPEKRKEWIEETSNQIVTLIEDFNRNCGSLLSKSNFEFVSSNDTNGC</sequence>
<dbReference type="Proteomes" id="UP000252182">
    <property type="component" value="Chromosome"/>
</dbReference>
<reference evidence="2" key="1">
    <citation type="submission" date="2018-07" db="EMBL/GenBank/DDBJ databases">
        <authorList>
            <person name="Kim H."/>
        </authorList>
    </citation>
    <scope>NUCLEOTIDE SEQUENCE [LARGE SCALE GENOMIC DNA]</scope>
    <source>
        <strain evidence="2">F02</strain>
    </source>
</reference>
<dbReference type="EMBL" id="CP031124">
    <property type="protein sequence ID" value="AXF85369.1"/>
    <property type="molecule type" value="Genomic_DNA"/>
</dbReference>
<protein>
    <recommendedName>
        <fullName evidence="3">PD-(D/E)XK nuclease superfamily protein</fullName>
    </recommendedName>
</protein>
<dbReference type="InterPro" id="IPR029470">
    <property type="entry name" value="PDDEXK_4"/>
</dbReference>
<evidence type="ECO:0008006" key="3">
    <source>
        <dbReference type="Google" id="ProtNLM"/>
    </source>
</evidence>
<keyword evidence="2" id="KW-1185">Reference proteome</keyword>
<dbReference type="OrthoDB" id="8399783at2"/>
<dbReference type="Pfam" id="PF14281">
    <property type="entry name" value="PDDEXK_4"/>
    <property type="match status" value="1"/>
</dbReference>
<accession>A0A345DAI1</accession>
<dbReference type="KEGG" id="hyf:DTO96_101099"/>
<organism evidence="1 2">
    <name type="scientific">Ephemeroptericola cinctiostellae</name>
    <dbReference type="NCBI Taxonomy" id="2268024"/>
    <lineage>
        <taxon>Bacteria</taxon>
        <taxon>Pseudomonadati</taxon>
        <taxon>Pseudomonadota</taxon>
        <taxon>Betaproteobacteria</taxon>
        <taxon>Burkholderiales</taxon>
        <taxon>Burkholderiaceae</taxon>
        <taxon>Ephemeroptericola</taxon>
    </lineage>
</organism>
<dbReference type="AlphaFoldDB" id="A0A345DAI1"/>
<dbReference type="RefSeq" id="WP_114562570.1">
    <property type="nucleotide sequence ID" value="NZ_CP031124.1"/>
</dbReference>
<name>A0A345DAI1_9BURK</name>